<evidence type="ECO:0000313" key="4">
    <source>
        <dbReference type="RefSeq" id="XP_065649057.1"/>
    </source>
</evidence>
<accession>A0ABM4BJ39</accession>
<dbReference type="InterPro" id="IPR037516">
    <property type="entry name" value="Tripartite_DENN"/>
</dbReference>
<dbReference type="Pfam" id="PF09794">
    <property type="entry name" value="Avl9"/>
    <property type="match status" value="1"/>
</dbReference>
<dbReference type="PROSITE" id="PS50211">
    <property type="entry name" value="DENN"/>
    <property type="match status" value="1"/>
</dbReference>
<reference evidence="4" key="1">
    <citation type="submission" date="2025-08" db="UniProtKB">
        <authorList>
            <consortium name="RefSeq"/>
        </authorList>
    </citation>
    <scope>IDENTIFICATION</scope>
</reference>
<keyword evidence="3" id="KW-1185">Reference proteome</keyword>
<organism evidence="3 4">
    <name type="scientific">Hydra vulgaris</name>
    <name type="common">Hydra</name>
    <name type="synonym">Hydra attenuata</name>
    <dbReference type="NCBI Taxonomy" id="6087"/>
    <lineage>
        <taxon>Eukaryota</taxon>
        <taxon>Metazoa</taxon>
        <taxon>Cnidaria</taxon>
        <taxon>Hydrozoa</taxon>
        <taxon>Hydroidolina</taxon>
        <taxon>Anthoathecata</taxon>
        <taxon>Aplanulata</taxon>
        <taxon>Hydridae</taxon>
        <taxon>Hydra</taxon>
    </lineage>
</organism>
<dbReference type="InterPro" id="IPR024224">
    <property type="entry name" value="DENND6"/>
</dbReference>
<evidence type="ECO:0000259" key="2">
    <source>
        <dbReference type="PROSITE" id="PS50211"/>
    </source>
</evidence>
<protein>
    <submittedName>
        <fullName evidence="4">Protein DENND6A</fullName>
    </submittedName>
</protein>
<comment type="similarity">
    <text evidence="1">Belongs to the DENND6 family.</text>
</comment>
<gene>
    <name evidence="4" type="primary">LOC100205597</name>
</gene>
<dbReference type="PANTHER" id="PTHR13677">
    <property type="entry name" value="LD41638P"/>
    <property type="match status" value="1"/>
</dbReference>
<proteinExistence type="inferred from homology"/>
<name>A0ABM4BJ39_HYDVU</name>
<dbReference type="PANTHER" id="PTHR13677:SF0">
    <property type="entry name" value="LD41638P"/>
    <property type="match status" value="1"/>
</dbReference>
<dbReference type="RefSeq" id="XP_065649057.1">
    <property type="nucleotide sequence ID" value="XM_065792985.1"/>
</dbReference>
<feature type="domain" description="UDENN" evidence="2">
    <location>
        <begin position="37"/>
        <end position="458"/>
    </location>
</feature>
<evidence type="ECO:0000313" key="3">
    <source>
        <dbReference type="Proteomes" id="UP001652625"/>
    </source>
</evidence>
<dbReference type="Proteomes" id="UP001652625">
    <property type="component" value="Chromosome 03"/>
</dbReference>
<dbReference type="InterPro" id="IPR018307">
    <property type="entry name" value="ABL9/DENND6_dom"/>
</dbReference>
<sequence>MAFANGTDFLPSESAEIKNDTFNFQPHIDDNFHNWISCFCIVTFDLELGQVIEKVFPEKYCLTEIERTNICYLAFPDSNTGCMGDTSFHFRIRSKAKYKINALNQDMQYQTGYVLFRQVKDESIKRGYFQKSVVLLTRLPYVELFLKLTKLIATAYFDTGDVAMETVCNQISNWPTQSLGKVIQLPVLGDVIELSTFEDYKSNIKSLSYLYYYYQPRLYQCFYSILPCIQMLWELVLLGEPIVVIAPTPMLCSEGVQTLVSMIHPLHYVCDYRPYFTIHDSEFKEYTTKNQFFPNVILGVTNPYFVKTFQNWPNLIRLGEMSSLTATKIDKKTVDFIPGIYTKYKACLSKDKALVRKIERAIKANQSVEILNGFLCKYVIELTQSFLIPLERYIGSLMPLQRSILPWKSPPKLKKFNIDEFVATLPIYGPHLTSKLKGNWTLLYQKFFKSSNFEVWFCKRRQEVNNKLEILHLEALCNADVNSWTKGKDEVEIVDLYMYVKKTLLYCKTGNVYVSPSIRHDLHSQLLMVLKALPSDLQEVLKKSL</sequence>
<evidence type="ECO:0000256" key="1">
    <source>
        <dbReference type="ARBA" id="ARBA00007159"/>
    </source>
</evidence>
<dbReference type="GeneID" id="100205597"/>